<dbReference type="EMBL" id="PYLZ01000004">
    <property type="protein sequence ID" value="PSW24911.1"/>
    <property type="molecule type" value="Genomic_DNA"/>
</dbReference>
<evidence type="ECO:0000256" key="1">
    <source>
        <dbReference type="ARBA" id="ARBA00023186"/>
    </source>
</evidence>
<dbReference type="InterPro" id="IPR026269">
    <property type="entry name" value="DmsD-type"/>
</dbReference>
<dbReference type="OrthoDB" id="3174863at2"/>
<dbReference type="InterPro" id="IPR036411">
    <property type="entry name" value="TorD-like_sf"/>
</dbReference>
<dbReference type="RefSeq" id="WP_107302652.1">
    <property type="nucleotide sequence ID" value="NZ_AP024853.1"/>
</dbReference>
<proteinExistence type="predicted"/>
<dbReference type="SUPFAM" id="SSF89155">
    <property type="entry name" value="TorD-like"/>
    <property type="match status" value="1"/>
</dbReference>
<evidence type="ECO:0000313" key="2">
    <source>
        <dbReference type="EMBL" id="PSW24911.1"/>
    </source>
</evidence>
<dbReference type="Pfam" id="PF02613">
    <property type="entry name" value="Nitrate_red_del"/>
    <property type="match status" value="1"/>
</dbReference>
<dbReference type="InterPro" id="IPR050289">
    <property type="entry name" value="TorD/DmsD_chaperones"/>
</dbReference>
<sequence length="206" mass="23513">MQNVNDTSTELSLADVNAMSKIFGSLFYFPLTHENNQAIITLLKGCDDLEHNGFADFVHAVESDTNDALNDDFFLLFEGGETMVAPPWGSVYLDKEQVVFGDSTVRLRQFLRANNIELDTGMREPEDQFGLMLFAVSQLIEQSQEPLIVERLLTDHLLPWCLRYLELVEKHAATNTYQHLAALVKDWCLSIQDAWQLKPLSLKVYR</sequence>
<dbReference type="Proteomes" id="UP000240481">
    <property type="component" value="Unassembled WGS sequence"/>
</dbReference>
<name>A0A2T3P823_9GAMM</name>
<organism evidence="2 3">
    <name type="scientific">Photobacterium swingsii</name>
    <dbReference type="NCBI Taxonomy" id="680026"/>
    <lineage>
        <taxon>Bacteria</taxon>
        <taxon>Pseudomonadati</taxon>
        <taxon>Pseudomonadota</taxon>
        <taxon>Gammaproteobacteria</taxon>
        <taxon>Vibrionales</taxon>
        <taxon>Vibrionaceae</taxon>
        <taxon>Photobacterium</taxon>
    </lineage>
</organism>
<evidence type="ECO:0000313" key="3">
    <source>
        <dbReference type="Proteomes" id="UP000240481"/>
    </source>
</evidence>
<dbReference type="PANTHER" id="PTHR34227:SF13">
    <property type="entry name" value="TAT PROOFREADING CHAPERONE DMSD-RELATED"/>
    <property type="match status" value="1"/>
</dbReference>
<gene>
    <name evidence="2" type="ORF">C9I94_08855</name>
</gene>
<keyword evidence="1" id="KW-0143">Chaperone</keyword>
<dbReference type="PANTHER" id="PTHR34227">
    <property type="entry name" value="CHAPERONE PROTEIN YCDY"/>
    <property type="match status" value="1"/>
</dbReference>
<comment type="caution">
    <text evidence="2">The sequence shown here is derived from an EMBL/GenBank/DDBJ whole genome shotgun (WGS) entry which is preliminary data.</text>
</comment>
<reference evidence="2 3" key="1">
    <citation type="submission" date="2018-01" db="EMBL/GenBank/DDBJ databases">
        <title>Whole genome sequencing of Histamine producing bacteria.</title>
        <authorList>
            <person name="Butler K."/>
        </authorList>
    </citation>
    <scope>NUCLEOTIDE SEQUENCE [LARGE SCALE GENOMIC DNA]</scope>
    <source>
        <strain evidence="2 3">DSM 24669</strain>
    </source>
</reference>
<keyword evidence="3" id="KW-1185">Reference proteome</keyword>
<dbReference type="Gene3D" id="1.10.3480.10">
    <property type="entry name" value="TorD-like"/>
    <property type="match status" value="1"/>
</dbReference>
<accession>A0A2T3P823</accession>
<dbReference type="AlphaFoldDB" id="A0A2T3P823"/>
<dbReference type="InterPro" id="IPR020945">
    <property type="entry name" value="DMSO/NO3_reduct_chaperone"/>
</dbReference>
<dbReference type="PIRSF" id="PIRSF004690">
    <property type="entry name" value="DmsD"/>
    <property type="match status" value="1"/>
</dbReference>
<protein>
    <submittedName>
        <fullName evidence="2">DMSO reductase</fullName>
    </submittedName>
</protein>